<proteinExistence type="predicted"/>
<feature type="transmembrane region" description="Helical" evidence="6">
    <location>
        <begin position="345"/>
        <end position="365"/>
    </location>
</feature>
<dbReference type="CDD" id="cd17502">
    <property type="entry name" value="MFS_Azr1_MDR_like"/>
    <property type="match status" value="1"/>
</dbReference>
<keyword evidence="4 6" id="KW-0472">Membrane</keyword>
<dbReference type="Proteomes" id="UP000603904">
    <property type="component" value="Unassembled WGS sequence"/>
</dbReference>
<feature type="transmembrane region" description="Helical" evidence="6">
    <location>
        <begin position="125"/>
        <end position="143"/>
    </location>
</feature>
<keyword evidence="9" id="KW-1185">Reference proteome</keyword>
<evidence type="ECO:0000256" key="2">
    <source>
        <dbReference type="ARBA" id="ARBA00022692"/>
    </source>
</evidence>
<dbReference type="Gene3D" id="1.20.1720.10">
    <property type="entry name" value="Multidrug resistance protein D"/>
    <property type="match status" value="1"/>
</dbReference>
<accession>A0ABQ4G8L2</accession>
<dbReference type="PROSITE" id="PS50850">
    <property type="entry name" value="MFS"/>
    <property type="match status" value="1"/>
</dbReference>
<dbReference type="InterPro" id="IPR029039">
    <property type="entry name" value="Flavoprotein-like_sf"/>
</dbReference>
<feature type="transmembrane region" description="Helical" evidence="6">
    <location>
        <begin position="218"/>
        <end position="235"/>
    </location>
</feature>
<feature type="transmembrane region" description="Helical" evidence="6">
    <location>
        <begin position="256"/>
        <end position="276"/>
    </location>
</feature>
<evidence type="ECO:0000313" key="8">
    <source>
        <dbReference type="EMBL" id="GIH43372.1"/>
    </source>
</evidence>
<dbReference type="InterPro" id="IPR036259">
    <property type="entry name" value="MFS_trans_sf"/>
</dbReference>
<dbReference type="Pfam" id="PF07690">
    <property type="entry name" value="MFS_1"/>
    <property type="match status" value="1"/>
</dbReference>
<sequence>MRVIGVMLGMITAPLDGMMLGPALPAIVKDLGGLEYFSWMATAYLICMAASTPIWGKLGDLHGRKPVYMAAIVVFLLGSGLSGAAQDMIWLVGFRMVQGLGAGGLMTGALALIGELVPPRHSGKLMGVFGVMMPIAFIAGPLLGGLFTERLGWRWAFYVNLPIGATALLLIGAVRLERRRIRARIDYLGALLLTAALGALGLVASWGGTRYTWGSTPILALILIGLAALATLLLVERRAAEPIVPLRLFADRNFTLAQVIRFLGGVGMVVAATFLPQYMQLVHGTSPIASGLLILPAMLGMVAVLIGTGRLISRNGRYRIYPILGGATVAAGMLALLLLRPGINIALASGLTLIGGLGVGLLMQSTTIITLNSAEPRDIGAASGSVTLWHTMGASLGVAALGALYAARLQDTLIDRLGAETATRISLTPEALMRLTPAAREAVRLAVSDGIHAMALGATALGALAFVLAWFIREVPLRDGAPSAEPAPGTPADLPPLTGSRPRPHCWRPRDRPPSRRENTVTTDPLRLAVIVGSVRDGRFGPTVASWFAGQAAARPDLDVDVIDLADVPIGGAAPSMSAPTPVLDALGGLTPRLAAADAFVVVTPEYNHSYPAGLKNVIDWHNQQFHAKPVAFVSYGGISGGLRAVEHLRAVFAELHAVTTRDTVSFHGAWECFDGNGQPKDPVGPATAAKTLLDQVSWWARILRDAKTVTPYTA</sequence>
<dbReference type="Pfam" id="PF03358">
    <property type="entry name" value="FMN_red"/>
    <property type="match status" value="1"/>
</dbReference>
<dbReference type="InterPro" id="IPR005025">
    <property type="entry name" value="FMN_Rdtase-like_dom"/>
</dbReference>
<feature type="transmembrane region" description="Helical" evidence="6">
    <location>
        <begin position="67"/>
        <end position="86"/>
    </location>
</feature>
<evidence type="ECO:0000313" key="9">
    <source>
        <dbReference type="Proteomes" id="UP000603904"/>
    </source>
</evidence>
<dbReference type="InterPro" id="IPR020846">
    <property type="entry name" value="MFS_dom"/>
</dbReference>
<feature type="transmembrane region" description="Helical" evidence="6">
    <location>
        <begin position="36"/>
        <end position="55"/>
    </location>
</feature>
<feature type="transmembrane region" description="Helical" evidence="6">
    <location>
        <begin position="320"/>
        <end position="339"/>
    </location>
</feature>
<evidence type="ECO:0000256" key="4">
    <source>
        <dbReference type="ARBA" id="ARBA00023136"/>
    </source>
</evidence>
<feature type="transmembrane region" description="Helical" evidence="6">
    <location>
        <begin position="92"/>
        <end position="113"/>
    </location>
</feature>
<dbReference type="EMBL" id="BOOC01000038">
    <property type="protein sequence ID" value="GIH43372.1"/>
    <property type="molecule type" value="Genomic_DNA"/>
</dbReference>
<evidence type="ECO:0000259" key="7">
    <source>
        <dbReference type="PROSITE" id="PS50850"/>
    </source>
</evidence>
<dbReference type="PANTHER" id="PTHR23501:SF197">
    <property type="entry name" value="COMD"/>
    <property type="match status" value="1"/>
</dbReference>
<feature type="compositionally biased region" description="Basic and acidic residues" evidence="5">
    <location>
        <begin position="508"/>
        <end position="519"/>
    </location>
</feature>
<dbReference type="Gene3D" id="3.40.50.360">
    <property type="match status" value="1"/>
</dbReference>
<dbReference type="PANTHER" id="PTHR23501">
    <property type="entry name" value="MAJOR FACILITATOR SUPERFAMILY"/>
    <property type="match status" value="1"/>
</dbReference>
<dbReference type="Gene3D" id="1.20.1250.20">
    <property type="entry name" value="MFS general substrate transporter like domains"/>
    <property type="match status" value="1"/>
</dbReference>
<feature type="transmembrane region" description="Helical" evidence="6">
    <location>
        <begin position="288"/>
        <end position="308"/>
    </location>
</feature>
<keyword evidence="3 6" id="KW-1133">Transmembrane helix</keyword>
<gene>
    <name evidence="8" type="ORF">Mco01_63720</name>
</gene>
<comment type="caution">
    <text evidence="8">The sequence shown here is derived from an EMBL/GenBank/DDBJ whole genome shotgun (WGS) entry which is preliminary data.</text>
</comment>
<organism evidence="8 9">
    <name type="scientific">Microbispora corallina</name>
    <dbReference type="NCBI Taxonomy" id="83302"/>
    <lineage>
        <taxon>Bacteria</taxon>
        <taxon>Bacillati</taxon>
        <taxon>Actinomycetota</taxon>
        <taxon>Actinomycetes</taxon>
        <taxon>Streptosporangiales</taxon>
        <taxon>Streptosporangiaceae</taxon>
        <taxon>Microbispora</taxon>
    </lineage>
</organism>
<keyword evidence="2 6" id="KW-0812">Transmembrane</keyword>
<feature type="transmembrane region" description="Helical" evidence="6">
    <location>
        <begin position="155"/>
        <end position="176"/>
    </location>
</feature>
<evidence type="ECO:0000256" key="3">
    <source>
        <dbReference type="ARBA" id="ARBA00022989"/>
    </source>
</evidence>
<feature type="domain" description="Major facilitator superfamily (MFS) profile" evidence="7">
    <location>
        <begin position="2"/>
        <end position="477"/>
    </location>
</feature>
<feature type="transmembrane region" description="Helical" evidence="6">
    <location>
        <begin position="451"/>
        <end position="472"/>
    </location>
</feature>
<dbReference type="SUPFAM" id="SSF52218">
    <property type="entry name" value="Flavoproteins"/>
    <property type="match status" value="1"/>
</dbReference>
<evidence type="ECO:0000256" key="6">
    <source>
        <dbReference type="SAM" id="Phobius"/>
    </source>
</evidence>
<dbReference type="InterPro" id="IPR011701">
    <property type="entry name" value="MFS"/>
</dbReference>
<reference evidence="8 9" key="1">
    <citation type="submission" date="2021-01" db="EMBL/GenBank/DDBJ databases">
        <title>Whole genome shotgun sequence of Microbispora corallina NBRC 16416.</title>
        <authorList>
            <person name="Komaki H."/>
            <person name="Tamura T."/>
        </authorList>
    </citation>
    <scope>NUCLEOTIDE SEQUENCE [LARGE SCALE GENOMIC DNA]</scope>
    <source>
        <strain evidence="8 9">NBRC 16416</strain>
    </source>
</reference>
<feature type="region of interest" description="Disordered" evidence="5">
    <location>
        <begin position="481"/>
        <end position="521"/>
    </location>
</feature>
<evidence type="ECO:0000256" key="1">
    <source>
        <dbReference type="ARBA" id="ARBA00004651"/>
    </source>
</evidence>
<feature type="transmembrane region" description="Helical" evidence="6">
    <location>
        <begin position="188"/>
        <end position="206"/>
    </location>
</feature>
<comment type="subcellular location">
    <subcellularLocation>
        <location evidence="1">Cell membrane</location>
        <topology evidence="1">Multi-pass membrane protein</topology>
    </subcellularLocation>
</comment>
<dbReference type="SUPFAM" id="SSF103473">
    <property type="entry name" value="MFS general substrate transporter"/>
    <property type="match status" value="1"/>
</dbReference>
<name>A0ABQ4G8L2_9ACTN</name>
<protein>
    <recommendedName>
        <fullName evidence="7">Major facilitator superfamily (MFS) profile domain-containing protein</fullName>
    </recommendedName>
</protein>
<evidence type="ECO:0000256" key="5">
    <source>
        <dbReference type="SAM" id="MobiDB-lite"/>
    </source>
</evidence>